<feature type="chain" id="PRO_5043028755" description="Cytochrome P450" evidence="8">
    <location>
        <begin position="26"/>
        <end position="186"/>
    </location>
</feature>
<dbReference type="GO" id="GO:0020037">
    <property type="term" value="F:heme binding"/>
    <property type="evidence" value="ECO:0007669"/>
    <property type="project" value="InterPro"/>
</dbReference>
<dbReference type="PANTHER" id="PTHR46206:SF1">
    <property type="entry name" value="P450, PUTATIVE (EUROFUNG)-RELATED"/>
    <property type="match status" value="1"/>
</dbReference>
<evidence type="ECO:0000313" key="10">
    <source>
        <dbReference type="Proteomes" id="UP001309876"/>
    </source>
</evidence>
<evidence type="ECO:0000256" key="6">
    <source>
        <dbReference type="ARBA" id="ARBA00023004"/>
    </source>
</evidence>
<evidence type="ECO:0000313" key="9">
    <source>
        <dbReference type="EMBL" id="KAK5089867.1"/>
    </source>
</evidence>
<dbReference type="PANTHER" id="PTHR46206">
    <property type="entry name" value="CYTOCHROME P450"/>
    <property type="match status" value="1"/>
</dbReference>
<keyword evidence="8" id="KW-0732">Signal</keyword>
<dbReference type="Proteomes" id="UP001309876">
    <property type="component" value="Unassembled WGS sequence"/>
</dbReference>
<dbReference type="PRINTS" id="PR00465">
    <property type="entry name" value="EP450IV"/>
</dbReference>
<keyword evidence="5" id="KW-0560">Oxidoreductase</keyword>
<dbReference type="GO" id="GO:0016705">
    <property type="term" value="F:oxidoreductase activity, acting on paired donors, with incorporation or reduction of molecular oxygen"/>
    <property type="evidence" value="ECO:0007669"/>
    <property type="project" value="InterPro"/>
</dbReference>
<comment type="cofactor">
    <cofactor evidence="1">
        <name>heme</name>
        <dbReference type="ChEBI" id="CHEBI:30413"/>
    </cofactor>
</comment>
<keyword evidence="7" id="KW-0503">Monooxygenase</keyword>
<evidence type="ECO:0000256" key="2">
    <source>
        <dbReference type="ARBA" id="ARBA00010617"/>
    </source>
</evidence>
<name>A0AAN7YDE0_9EURO</name>
<evidence type="ECO:0000256" key="5">
    <source>
        <dbReference type="ARBA" id="ARBA00023002"/>
    </source>
</evidence>
<dbReference type="InterPro" id="IPR002403">
    <property type="entry name" value="Cyt_P450_E_grp-IV"/>
</dbReference>
<comment type="caution">
    <text evidence="9">The sequence shown here is derived from an EMBL/GenBank/DDBJ whole genome shotgun (WGS) entry which is preliminary data.</text>
</comment>
<keyword evidence="6" id="KW-0408">Iron</keyword>
<organism evidence="9 10">
    <name type="scientific">Lithohypha guttulata</name>
    <dbReference type="NCBI Taxonomy" id="1690604"/>
    <lineage>
        <taxon>Eukaryota</taxon>
        <taxon>Fungi</taxon>
        <taxon>Dikarya</taxon>
        <taxon>Ascomycota</taxon>
        <taxon>Pezizomycotina</taxon>
        <taxon>Eurotiomycetes</taxon>
        <taxon>Chaetothyriomycetidae</taxon>
        <taxon>Chaetothyriales</taxon>
        <taxon>Trichomeriaceae</taxon>
        <taxon>Lithohypha</taxon>
    </lineage>
</organism>
<evidence type="ECO:0000256" key="4">
    <source>
        <dbReference type="ARBA" id="ARBA00022723"/>
    </source>
</evidence>
<sequence length="186" mass="20425">MAGVGSALQSIPALILNLLSADASANIVQLLLDEVRTAVSSSKNTDIASAVFTADRLPVLDSCLRETLRLHGLDLLTMKRRLMADIKFGDTLTLPKGCPIAIASYTVHRDETHYPNAEIFDPFRFCEKIPNSNSYKSTRPSYEPDEHYLVFGIGHHVSHLYVVLTPGNIAFELRAISVGEDSQEPS</sequence>
<keyword evidence="4" id="KW-0479">Metal-binding</keyword>
<dbReference type="Pfam" id="PF00067">
    <property type="entry name" value="p450"/>
    <property type="match status" value="1"/>
</dbReference>
<proteinExistence type="inferred from homology"/>
<feature type="signal peptide" evidence="8">
    <location>
        <begin position="1"/>
        <end position="25"/>
    </location>
</feature>
<protein>
    <recommendedName>
        <fullName evidence="11">Cytochrome P450</fullName>
    </recommendedName>
</protein>
<evidence type="ECO:0000256" key="8">
    <source>
        <dbReference type="SAM" id="SignalP"/>
    </source>
</evidence>
<keyword evidence="10" id="KW-1185">Reference proteome</keyword>
<dbReference type="InterPro" id="IPR036396">
    <property type="entry name" value="Cyt_P450_sf"/>
</dbReference>
<keyword evidence="3" id="KW-0349">Heme</keyword>
<evidence type="ECO:0000256" key="3">
    <source>
        <dbReference type="ARBA" id="ARBA00022617"/>
    </source>
</evidence>
<dbReference type="Gene3D" id="1.10.630.10">
    <property type="entry name" value="Cytochrome P450"/>
    <property type="match status" value="1"/>
</dbReference>
<dbReference type="GO" id="GO:0005506">
    <property type="term" value="F:iron ion binding"/>
    <property type="evidence" value="ECO:0007669"/>
    <property type="project" value="InterPro"/>
</dbReference>
<evidence type="ECO:0008006" key="11">
    <source>
        <dbReference type="Google" id="ProtNLM"/>
    </source>
</evidence>
<dbReference type="AlphaFoldDB" id="A0AAN7YDE0"/>
<dbReference type="SUPFAM" id="SSF48264">
    <property type="entry name" value="Cytochrome P450"/>
    <property type="match status" value="1"/>
</dbReference>
<accession>A0AAN7YDE0</accession>
<evidence type="ECO:0000256" key="1">
    <source>
        <dbReference type="ARBA" id="ARBA00001971"/>
    </source>
</evidence>
<evidence type="ECO:0000256" key="7">
    <source>
        <dbReference type="ARBA" id="ARBA00023033"/>
    </source>
</evidence>
<dbReference type="EMBL" id="JAVRRJ010000001">
    <property type="protein sequence ID" value="KAK5089867.1"/>
    <property type="molecule type" value="Genomic_DNA"/>
</dbReference>
<dbReference type="GO" id="GO:0004497">
    <property type="term" value="F:monooxygenase activity"/>
    <property type="evidence" value="ECO:0007669"/>
    <property type="project" value="UniProtKB-KW"/>
</dbReference>
<reference evidence="9 10" key="1">
    <citation type="submission" date="2023-08" db="EMBL/GenBank/DDBJ databases">
        <title>Black Yeasts Isolated from many extreme environments.</title>
        <authorList>
            <person name="Coleine C."/>
            <person name="Stajich J.E."/>
            <person name="Selbmann L."/>
        </authorList>
    </citation>
    <scope>NUCLEOTIDE SEQUENCE [LARGE SCALE GENOMIC DNA]</scope>
    <source>
        <strain evidence="9 10">CCFEE 5910</strain>
    </source>
</reference>
<gene>
    <name evidence="9" type="ORF">LTR05_000034</name>
</gene>
<comment type="similarity">
    <text evidence="2">Belongs to the cytochrome P450 family.</text>
</comment>
<dbReference type="InterPro" id="IPR001128">
    <property type="entry name" value="Cyt_P450"/>
</dbReference>